<dbReference type="GO" id="GO:0005829">
    <property type="term" value="C:cytosol"/>
    <property type="evidence" value="ECO:0007669"/>
    <property type="project" value="TreeGrafter"/>
</dbReference>
<dbReference type="SUPFAM" id="SSF56235">
    <property type="entry name" value="N-terminal nucleophile aminohydrolases (Ntn hydrolases)"/>
    <property type="match status" value="1"/>
</dbReference>
<dbReference type="NCBIfam" id="TIGR01536">
    <property type="entry name" value="asn_synth_AEB"/>
    <property type="match status" value="1"/>
</dbReference>
<evidence type="ECO:0000313" key="11">
    <source>
        <dbReference type="EMBL" id="TXL74654.1"/>
    </source>
</evidence>
<accession>A0A5C8PMB3</accession>
<dbReference type="Pfam" id="PF00733">
    <property type="entry name" value="Asn_synthase"/>
    <property type="match status" value="1"/>
</dbReference>
<evidence type="ECO:0000256" key="7">
    <source>
        <dbReference type="ARBA" id="ARBA00048741"/>
    </source>
</evidence>
<keyword evidence="8" id="KW-0028">Amino-acid biosynthesis</keyword>
<dbReference type="GO" id="GO:0004066">
    <property type="term" value="F:asparagine synthase (glutamine-hydrolyzing) activity"/>
    <property type="evidence" value="ECO:0007669"/>
    <property type="project" value="UniProtKB-EC"/>
</dbReference>
<dbReference type="InterPro" id="IPR014729">
    <property type="entry name" value="Rossmann-like_a/b/a_fold"/>
</dbReference>
<sequence>MLQFIAILCLATDTGRVGFGPGSEALVCGIAGLLHYGTGPRPDDQAVVARMSATMAARGPDSEGVWASDDGTALFAQRRLAIIDPGPGGWQPMSFDGGRLVANYNGEIYNYRELRSGLEAAGRRFVSQSDTEVLLHLYDLHGAGMVDRLRGMYALSIWDRERRAMFFARDPFGIKPLYVADDGRTLRFASQVKALLAGGGIDTTPEPAGDIGFLLWGSVPEPFTLYKGIRALPAGHTMTVAQGQLPAVRRFHAVASVLAEAERDRPAPTGQARIDHLRNCIADTVKHHMVADVPVGMFLSAGFDSSLVAQFAAPQSAQALRSVTLGFDEYRGTDNDETTVAAQIAGHHRTDHRTVWVARAEFAAARDHLLTAMDQPTIDGTNVYFVSKATASTGLKVALSGIGGDEVFAGYPSFRQVPEMVRLVGRVGPLAALGRGFRIVSEPVLRRFTSPKYAGVLEYGGTYGGAYLLRRGLFMPWELPALVDVDYLRQGLAALDSQATLAAALDGVRSGNGRVAALELSFYLRNQLLRDADWAGMAHSLEIRTPFVDVRFFRDLAPLIVADPPLTKAELPPLLAPPVRDMLAGRPKRGFQVPVRTWLGMPSGRDARTRGWRAWALQVLAGFRPGSDFARRAA</sequence>
<keyword evidence="11" id="KW-0436">Ligase</keyword>
<evidence type="ECO:0000256" key="6">
    <source>
        <dbReference type="ARBA" id="ARBA00022962"/>
    </source>
</evidence>
<dbReference type="Gene3D" id="3.40.50.620">
    <property type="entry name" value="HUPs"/>
    <property type="match status" value="2"/>
</dbReference>
<dbReference type="GO" id="GO:0006529">
    <property type="term" value="P:asparagine biosynthetic process"/>
    <property type="evidence" value="ECO:0007669"/>
    <property type="project" value="UniProtKB-KW"/>
</dbReference>
<dbReference type="PANTHER" id="PTHR43284">
    <property type="entry name" value="ASPARAGINE SYNTHETASE (GLUTAMINE-HYDROLYZING)"/>
    <property type="match status" value="1"/>
</dbReference>
<proteinExistence type="inferred from homology"/>
<dbReference type="InterPro" id="IPR017932">
    <property type="entry name" value="GATase_2_dom"/>
</dbReference>
<dbReference type="GO" id="GO:0005524">
    <property type="term" value="F:ATP binding"/>
    <property type="evidence" value="ECO:0007669"/>
    <property type="project" value="UniProtKB-KW"/>
</dbReference>
<dbReference type="InterPro" id="IPR051786">
    <property type="entry name" value="ASN_synthetase/amidase"/>
</dbReference>
<dbReference type="EMBL" id="VDUZ01000017">
    <property type="protein sequence ID" value="TXL74654.1"/>
    <property type="molecule type" value="Genomic_DNA"/>
</dbReference>
<protein>
    <recommendedName>
        <fullName evidence="3">asparagine synthase (glutamine-hydrolyzing)</fullName>
        <ecNumber evidence="3">6.3.5.4</ecNumber>
    </recommendedName>
</protein>
<dbReference type="OrthoDB" id="9763290at2"/>
<reference evidence="11 12" key="1">
    <citation type="submission" date="2019-06" db="EMBL/GenBank/DDBJ databases">
        <title>New taxonomy in bacterial strain CC-CFT640, isolated from vineyard.</title>
        <authorList>
            <person name="Lin S.-Y."/>
            <person name="Tsai C.-F."/>
            <person name="Young C.-C."/>
        </authorList>
    </citation>
    <scope>NUCLEOTIDE SEQUENCE [LARGE SCALE GENOMIC DNA]</scope>
    <source>
        <strain evidence="11 12">CC-CFT640</strain>
    </source>
</reference>
<keyword evidence="12" id="KW-1185">Reference proteome</keyword>
<dbReference type="InterPro" id="IPR029055">
    <property type="entry name" value="Ntn_hydrolases_N"/>
</dbReference>
<comment type="caution">
    <text evidence="11">The sequence shown here is derived from an EMBL/GenBank/DDBJ whole genome shotgun (WGS) entry which is preliminary data.</text>
</comment>
<evidence type="ECO:0000256" key="8">
    <source>
        <dbReference type="PIRSR" id="PIRSR001589-1"/>
    </source>
</evidence>
<comment type="catalytic activity">
    <reaction evidence="7">
        <text>L-aspartate + L-glutamine + ATP + H2O = L-asparagine + L-glutamate + AMP + diphosphate + H(+)</text>
        <dbReference type="Rhea" id="RHEA:12228"/>
        <dbReference type="ChEBI" id="CHEBI:15377"/>
        <dbReference type="ChEBI" id="CHEBI:15378"/>
        <dbReference type="ChEBI" id="CHEBI:29985"/>
        <dbReference type="ChEBI" id="CHEBI:29991"/>
        <dbReference type="ChEBI" id="CHEBI:30616"/>
        <dbReference type="ChEBI" id="CHEBI:33019"/>
        <dbReference type="ChEBI" id="CHEBI:58048"/>
        <dbReference type="ChEBI" id="CHEBI:58359"/>
        <dbReference type="ChEBI" id="CHEBI:456215"/>
        <dbReference type="EC" id="6.3.5.4"/>
    </reaction>
</comment>
<dbReference type="CDD" id="cd01991">
    <property type="entry name" value="Asn_synthase_B_C"/>
    <property type="match status" value="1"/>
</dbReference>
<dbReference type="EC" id="6.3.5.4" evidence="3"/>
<evidence type="ECO:0000313" key="12">
    <source>
        <dbReference type="Proteomes" id="UP000321638"/>
    </source>
</evidence>
<feature type="binding site" evidence="9">
    <location>
        <begin position="400"/>
        <end position="401"/>
    </location>
    <ligand>
        <name>ATP</name>
        <dbReference type="ChEBI" id="CHEBI:30616"/>
    </ligand>
</feature>
<evidence type="ECO:0000256" key="9">
    <source>
        <dbReference type="PIRSR" id="PIRSR001589-2"/>
    </source>
</evidence>
<keyword evidence="4 9" id="KW-0547">Nucleotide-binding</keyword>
<dbReference type="SUPFAM" id="SSF52402">
    <property type="entry name" value="Adenine nucleotide alpha hydrolases-like"/>
    <property type="match status" value="1"/>
</dbReference>
<evidence type="ECO:0000256" key="2">
    <source>
        <dbReference type="ARBA" id="ARBA00005752"/>
    </source>
</evidence>
<dbReference type="PANTHER" id="PTHR43284:SF1">
    <property type="entry name" value="ASPARAGINE SYNTHETASE"/>
    <property type="match status" value="1"/>
</dbReference>
<dbReference type="Proteomes" id="UP000321638">
    <property type="component" value="Unassembled WGS sequence"/>
</dbReference>
<comment type="pathway">
    <text evidence="1">Amino-acid biosynthesis; L-asparagine biosynthesis; L-asparagine from L-aspartate (L-Gln route): step 1/1.</text>
</comment>
<name>A0A5C8PMB3_9HYPH</name>
<feature type="domain" description="Glutamine amidotransferase type-2" evidence="10">
    <location>
        <begin position="28"/>
        <end position="243"/>
    </location>
</feature>
<dbReference type="InterPro" id="IPR033738">
    <property type="entry name" value="AsnB_N"/>
</dbReference>
<dbReference type="InterPro" id="IPR006426">
    <property type="entry name" value="Asn_synth_AEB"/>
</dbReference>
<gene>
    <name evidence="11" type="primary">asnB</name>
    <name evidence="11" type="ORF">FHP25_16390</name>
</gene>
<evidence type="ECO:0000256" key="4">
    <source>
        <dbReference type="ARBA" id="ARBA00022741"/>
    </source>
</evidence>
<keyword evidence="5 9" id="KW-0067">ATP-binding</keyword>
<dbReference type="InterPro" id="IPR001962">
    <property type="entry name" value="Asn_synthase"/>
</dbReference>
<keyword evidence="8" id="KW-0061">Asparagine biosynthesis</keyword>
<dbReference type="Gene3D" id="3.60.20.10">
    <property type="entry name" value="Glutamine Phosphoribosylpyrophosphate, subunit 1, domain 1"/>
    <property type="match status" value="1"/>
</dbReference>
<dbReference type="AlphaFoldDB" id="A0A5C8PMB3"/>
<keyword evidence="6 8" id="KW-0315">Glutamine amidotransferase</keyword>
<evidence type="ECO:0000259" key="10">
    <source>
        <dbReference type="PROSITE" id="PS51278"/>
    </source>
</evidence>
<dbReference type="PROSITE" id="PS51278">
    <property type="entry name" value="GATASE_TYPE_2"/>
    <property type="match status" value="1"/>
</dbReference>
<dbReference type="PIRSF" id="PIRSF001589">
    <property type="entry name" value="Asn_synthetase_glu-h"/>
    <property type="match status" value="1"/>
</dbReference>
<feature type="active site" description="For GATase activity" evidence="8">
    <location>
        <position position="28"/>
    </location>
</feature>
<evidence type="ECO:0000256" key="1">
    <source>
        <dbReference type="ARBA" id="ARBA00005187"/>
    </source>
</evidence>
<feature type="binding site" evidence="9">
    <location>
        <position position="130"/>
    </location>
    <ligand>
        <name>L-glutamine</name>
        <dbReference type="ChEBI" id="CHEBI:58359"/>
    </ligand>
</feature>
<dbReference type="Pfam" id="PF13537">
    <property type="entry name" value="GATase_7"/>
    <property type="match status" value="1"/>
</dbReference>
<dbReference type="CDD" id="cd00712">
    <property type="entry name" value="AsnB"/>
    <property type="match status" value="1"/>
</dbReference>
<evidence type="ECO:0000256" key="5">
    <source>
        <dbReference type="ARBA" id="ARBA00022840"/>
    </source>
</evidence>
<comment type="similarity">
    <text evidence="2">Belongs to the asparagine synthetase family.</text>
</comment>
<evidence type="ECO:0000256" key="3">
    <source>
        <dbReference type="ARBA" id="ARBA00012737"/>
    </source>
</evidence>
<organism evidence="11 12">
    <name type="scientific">Vineibacter terrae</name>
    <dbReference type="NCBI Taxonomy" id="2586908"/>
    <lineage>
        <taxon>Bacteria</taxon>
        <taxon>Pseudomonadati</taxon>
        <taxon>Pseudomonadota</taxon>
        <taxon>Alphaproteobacteria</taxon>
        <taxon>Hyphomicrobiales</taxon>
        <taxon>Vineibacter</taxon>
    </lineage>
</organism>